<accession>A0A1I7VTX1</accession>
<organism evidence="1 2">
    <name type="scientific">Loa loa</name>
    <name type="common">Eye worm</name>
    <name type="synonym">Filaria loa</name>
    <dbReference type="NCBI Taxonomy" id="7209"/>
    <lineage>
        <taxon>Eukaryota</taxon>
        <taxon>Metazoa</taxon>
        <taxon>Ecdysozoa</taxon>
        <taxon>Nematoda</taxon>
        <taxon>Chromadorea</taxon>
        <taxon>Rhabditida</taxon>
        <taxon>Spirurina</taxon>
        <taxon>Spiruromorpha</taxon>
        <taxon>Filarioidea</taxon>
        <taxon>Onchocercidae</taxon>
        <taxon>Loa</taxon>
    </lineage>
</organism>
<protein>
    <submittedName>
        <fullName evidence="2">Uncharacterized protein</fullName>
    </submittedName>
</protein>
<keyword evidence="1" id="KW-1185">Reference proteome</keyword>
<reference evidence="2" key="2">
    <citation type="submission" date="2016-11" db="UniProtKB">
        <authorList>
            <consortium name="WormBaseParasite"/>
        </authorList>
    </citation>
    <scope>IDENTIFICATION</scope>
</reference>
<evidence type="ECO:0000313" key="1">
    <source>
        <dbReference type="Proteomes" id="UP000095285"/>
    </source>
</evidence>
<dbReference type="Proteomes" id="UP000095285">
    <property type="component" value="Unassembled WGS sequence"/>
</dbReference>
<dbReference type="AlphaFoldDB" id="A0A1I7VTX1"/>
<dbReference type="WBParaSite" id="EN70_6184">
    <property type="protein sequence ID" value="EN70_6184"/>
    <property type="gene ID" value="EN70_6184"/>
</dbReference>
<evidence type="ECO:0000313" key="2">
    <source>
        <dbReference type="WBParaSite" id="EN70_6184"/>
    </source>
</evidence>
<reference evidence="1" key="1">
    <citation type="submission" date="2012-04" db="EMBL/GenBank/DDBJ databases">
        <title>The Genome Sequence of Loa loa.</title>
        <authorList>
            <consortium name="The Broad Institute Genome Sequencing Platform"/>
            <consortium name="Broad Institute Genome Sequencing Center for Infectious Disease"/>
            <person name="Nutman T.B."/>
            <person name="Fink D.L."/>
            <person name="Russ C."/>
            <person name="Young S."/>
            <person name="Zeng Q."/>
            <person name="Gargeya S."/>
            <person name="Alvarado L."/>
            <person name="Berlin A."/>
            <person name="Chapman S.B."/>
            <person name="Chen Z."/>
            <person name="Freedman E."/>
            <person name="Gellesch M."/>
            <person name="Goldberg J."/>
            <person name="Griggs A."/>
            <person name="Gujja S."/>
            <person name="Heilman E.R."/>
            <person name="Heiman D."/>
            <person name="Howarth C."/>
            <person name="Mehta T."/>
            <person name="Neiman D."/>
            <person name="Pearson M."/>
            <person name="Roberts A."/>
            <person name="Saif S."/>
            <person name="Shea T."/>
            <person name="Shenoy N."/>
            <person name="Sisk P."/>
            <person name="Stolte C."/>
            <person name="Sykes S."/>
            <person name="White J."/>
            <person name="Yandava C."/>
            <person name="Haas B."/>
            <person name="Henn M.R."/>
            <person name="Nusbaum C."/>
            <person name="Birren B."/>
        </authorList>
    </citation>
    <scope>NUCLEOTIDE SEQUENCE [LARGE SCALE GENOMIC DNA]</scope>
</reference>
<name>A0A1I7VTX1_LOALO</name>
<sequence length="144" mass="16177">MVDLHHSHGYSDDICCPKSANIWRKSSGVLLPPKLSDITTTKKSKPESHKPVSFRSPRRIFYASNERLNFSAEMIAPNAPSMAKAESENDANKITIFLSDKHGLNMAITVDVGIKLINEDGSKRRMKCIKNQKICIDDQVVYED</sequence>
<proteinExistence type="predicted"/>